<keyword evidence="8" id="KW-1185">Reference proteome</keyword>
<dbReference type="CDD" id="cd18012">
    <property type="entry name" value="DEXQc_arch_SWI2_SNF2"/>
    <property type="match status" value="1"/>
</dbReference>
<dbReference type="CDD" id="cd18793">
    <property type="entry name" value="SF2_C_SNF"/>
    <property type="match status" value="1"/>
</dbReference>
<keyword evidence="7" id="KW-0347">Helicase</keyword>
<dbReference type="Gene3D" id="3.40.50.10810">
    <property type="entry name" value="Tandem AAA-ATPase domain"/>
    <property type="match status" value="1"/>
</dbReference>
<dbReference type="InterPro" id="IPR027417">
    <property type="entry name" value="P-loop_NTPase"/>
</dbReference>
<dbReference type="SMART" id="SM00490">
    <property type="entry name" value="HELICc"/>
    <property type="match status" value="1"/>
</dbReference>
<sequence>MQKVTMLDIDAGEIEAVVGSTFYARGLDYARRNAVLSLRWSPRDEALHGQVLGRGKVYTTSAYFSSVDGSSFELEHGECSCPVGFDCKHVAALVVKALAADQPPARPGRRQAPAGSARRAAKAPSWQQSLGALLDSSSTGSPHGAESIPLAIELSLSVSAGQPVPSARLVQPGRVGWVGGTLSWNKLDTLTYQGYHTAQLRVLRELYAVHRSDNQNSAFYGYGDMKSIDLSNYQSSRLWPILDEAAAVGIRLVHAKKLLGDVAPYTTAELCLDVTEDTPSGSLTVAPVLTVAGGNTDVVPIRFLGANGHGLLYTEQADVEASDDPSHWHLRLARLAIPAASQLQRMLLTDERMKIPAGQTSRFRDEYYPRLRHIAPIVSSDESFTPPEISAPTLTLHASYHDGHALELGWEWAYQVGESQVRAPLTPARPEDGFRDPERERAILTGLEFPPERLGMTPADPALPGEPGRIESVPDGVLRGIDTMRFSTEVLPLLTDLPDIEVEISGSPADYREAGDSLSVSISTEEIAGETDWFDLGITISVEGREVPFASVFAALATGLPYLLLDDGAYFSLEKPELQALRQLIEEARALQETSGDSLRISRYQVGLWDELAALGVVGSQAAAWQRQLAALRSIDGGADTAQPPATLDAQLRPYQLEGFQWLAFLWRFQLGGILADDMGLGKTLQSLALICHAKLADPALAPFVIIAPTSVVSNWAAESARFAPELSVVTIGDTTRRRGNTLAETVAGADVVVTSHTLFRLDFDEYAELSWSGLIMDEAQFAKNHQSKIYQCTRRLATPFKLAITGTPMENNLMELWSLLSITAPGLFPNPARFAEYYARPIEKQDDADLLARFRQRIKPLVKRRTKEQVAADLPAKQEQVLEVDLAPRHRKIYQTHLQRERQKVLGLIDDLNRNRFTILRSLTLLRQLSLHPGLIDERHGSVPSAKIDALLEQMRDVVDGGHRALVFSQFTGFLDVVRRNLEAAGVEYCYLDGKTRNRAAVVKKFTTGTAPVFLISLKAGGFGLNLTEADYCFLLDPWWNPATEAQAIDRTHRIGQTRNVMVYRLIAKGTIEEKVMELKARKAALFAGVMDEGNAFGGSLDAEDIRGLFA</sequence>
<dbReference type="InterPro" id="IPR001650">
    <property type="entry name" value="Helicase_C-like"/>
</dbReference>
<evidence type="ECO:0000313" key="7">
    <source>
        <dbReference type="EMBL" id="RJQ81925.1"/>
    </source>
</evidence>
<dbReference type="PANTHER" id="PTHR10799">
    <property type="entry name" value="SNF2/RAD54 HELICASE FAMILY"/>
    <property type="match status" value="1"/>
</dbReference>
<keyword evidence="2" id="KW-0863">Zinc-finger</keyword>
<dbReference type="PROSITE" id="PS51194">
    <property type="entry name" value="HELICASE_CTER"/>
    <property type="match status" value="1"/>
</dbReference>
<reference evidence="7 8" key="1">
    <citation type="submission" date="2018-09" db="EMBL/GenBank/DDBJ databases">
        <title>YIM PH 21725 draft genome.</title>
        <authorList>
            <person name="Miao C."/>
        </authorList>
    </citation>
    <scope>NUCLEOTIDE SEQUENCE [LARGE SCALE GENOMIC DNA]</scope>
    <source>
        <strain evidence="8">YIM PH21725</strain>
    </source>
</reference>
<dbReference type="EMBL" id="QZFV01000105">
    <property type="protein sequence ID" value="RJQ81925.1"/>
    <property type="molecule type" value="Genomic_DNA"/>
</dbReference>
<dbReference type="GO" id="GO:0005524">
    <property type="term" value="F:ATP binding"/>
    <property type="evidence" value="ECO:0007669"/>
    <property type="project" value="InterPro"/>
</dbReference>
<dbReference type="InterPro" id="IPR049730">
    <property type="entry name" value="SNF2/RAD54-like_C"/>
</dbReference>
<protein>
    <submittedName>
        <fullName evidence="7">Helicase</fullName>
    </submittedName>
</protein>
<feature type="region of interest" description="Disordered" evidence="3">
    <location>
        <begin position="451"/>
        <end position="471"/>
    </location>
</feature>
<dbReference type="InterPro" id="IPR007527">
    <property type="entry name" value="Znf_SWIM"/>
</dbReference>
<dbReference type="SMART" id="SM00487">
    <property type="entry name" value="DEXDc"/>
    <property type="match status" value="1"/>
</dbReference>
<keyword evidence="2" id="KW-0479">Metal-binding</keyword>
<feature type="compositionally biased region" description="Low complexity" evidence="3">
    <location>
        <begin position="110"/>
        <end position="121"/>
    </location>
</feature>
<dbReference type="SUPFAM" id="SSF52540">
    <property type="entry name" value="P-loop containing nucleoside triphosphate hydrolases"/>
    <property type="match status" value="2"/>
</dbReference>
<comment type="caution">
    <text evidence="7">The sequence shown here is derived from an EMBL/GenBank/DDBJ whole genome shotgun (WGS) entry which is preliminary data.</text>
</comment>
<evidence type="ECO:0000259" key="5">
    <source>
        <dbReference type="PROSITE" id="PS51192"/>
    </source>
</evidence>
<dbReference type="GO" id="GO:0016787">
    <property type="term" value="F:hydrolase activity"/>
    <property type="evidence" value="ECO:0007669"/>
    <property type="project" value="UniProtKB-KW"/>
</dbReference>
<dbReference type="PROSITE" id="PS51192">
    <property type="entry name" value="HELICASE_ATP_BIND_1"/>
    <property type="match status" value="1"/>
</dbReference>
<feature type="domain" description="Helicase C-terminal" evidence="6">
    <location>
        <begin position="952"/>
        <end position="1108"/>
    </location>
</feature>
<organism evidence="7 8">
    <name type="scientific">Amycolatopsis panacis</name>
    <dbReference type="NCBI Taxonomy" id="2340917"/>
    <lineage>
        <taxon>Bacteria</taxon>
        <taxon>Bacillati</taxon>
        <taxon>Actinomycetota</taxon>
        <taxon>Actinomycetes</taxon>
        <taxon>Pseudonocardiales</taxon>
        <taxon>Pseudonocardiaceae</taxon>
        <taxon>Amycolatopsis</taxon>
    </lineage>
</organism>
<dbReference type="Pfam" id="PF00271">
    <property type="entry name" value="Helicase_C"/>
    <property type="match status" value="1"/>
</dbReference>
<evidence type="ECO:0000313" key="8">
    <source>
        <dbReference type="Proteomes" id="UP000285112"/>
    </source>
</evidence>
<dbReference type="InterPro" id="IPR014001">
    <property type="entry name" value="Helicase_ATP-bd"/>
</dbReference>
<name>A0A419HY33_9PSEU</name>
<dbReference type="Proteomes" id="UP000285112">
    <property type="component" value="Unassembled WGS sequence"/>
</dbReference>
<evidence type="ECO:0000256" key="3">
    <source>
        <dbReference type="SAM" id="MobiDB-lite"/>
    </source>
</evidence>
<gene>
    <name evidence="7" type="ORF">D5S19_22585</name>
</gene>
<accession>A0A419HY33</accession>
<feature type="domain" description="SWIM-type" evidence="4">
    <location>
        <begin position="63"/>
        <end position="98"/>
    </location>
</feature>
<dbReference type="OrthoDB" id="9760715at2"/>
<keyword evidence="2" id="KW-0862">Zinc</keyword>
<dbReference type="AlphaFoldDB" id="A0A419HY33"/>
<keyword evidence="1" id="KW-0378">Hydrolase</keyword>
<feature type="region of interest" description="Disordered" evidence="3">
    <location>
        <begin position="102"/>
        <end position="121"/>
    </location>
</feature>
<dbReference type="PROSITE" id="PS50966">
    <property type="entry name" value="ZF_SWIM"/>
    <property type="match status" value="1"/>
</dbReference>
<dbReference type="Pfam" id="PF00176">
    <property type="entry name" value="SNF2-rel_dom"/>
    <property type="match status" value="1"/>
</dbReference>
<evidence type="ECO:0000259" key="6">
    <source>
        <dbReference type="PROSITE" id="PS51194"/>
    </source>
</evidence>
<keyword evidence="7" id="KW-0067">ATP-binding</keyword>
<evidence type="ECO:0000256" key="1">
    <source>
        <dbReference type="ARBA" id="ARBA00022801"/>
    </source>
</evidence>
<evidence type="ECO:0000259" key="4">
    <source>
        <dbReference type="PROSITE" id="PS50966"/>
    </source>
</evidence>
<keyword evidence="7" id="KW-0547">Nucleotide-binding</keyword>
<dbReference type="GO" id="GO:0008270">
    <property type="term" value="F:zinc ion binding"/>
    <property type="evidence" value="ECO:0007669"/>
    <property type="project" value="UniProtKB-KW"/>
</dbReference>
<dbReference type="InterPro" id="IPR038718">
    <property type="entry name" value="SNF2-like_sf"/>
</dbReference>
<dbReference type="GO" id="GO:0004386">
    <property type="term" value="F:helicase activity"/>
    <property type="evidence" value="ECO:0007669"/>
    <property type="project" value="UniProtKB-KW"/>
</dbReference>
<feature type="domain" description="Helicase ATP-binding" evidence="5">
    <location>
        <begin position="664"/>
        <end position="827"/>
    </location>
</feature>
<dbReference type="Gene3D" id="3.40.50.300">
    <property type="entry name" value="P-loop containing nucleotide triphosphate hydrolases"/>
    <property type="match status" value="1"/>
</dbReference>
<evidence type="ECO:0000256" key="2">
    <source>
        <dbReference type="PROSITE-ProRule" id="PRU00325"/>
    </source>
</evidence>
<proteinExistence type="predicted"/>
<dbReference type="RefSeq" id="WP_120025428.1">
    <property type="nucleotide sequence ID" value="NZ_QZFV01000105.1"/>
</dbReference>
<dbReference type="Pfam" id="PF04434">
    <property type="entry name" value="SWIM"/>
    <property type="match status" value="1"/>
</dbReference>
<dbReference type="InterPro" id="IPR000330">
    <property type="entry name" value="SNF2_N"/>
</dbReference>